<name>A0A7Y0L8C2_9FIRM</name>
<evidence type="ECO:0000313" key="1">
    <source>
        <dbReference type="EMBL" id="NMP24656.1"/>
    </source>
</evidence>
<dbReference type="EMBL" id="JABBVZ010000132">
    <property type="protein sequence ID" value="NMP24656.1"/>
    <property type="molecule type" value="Genomic_DNA"/>
</dbReference>
<organism evidence="1 2">
    <name type="scientific">Sulfobacillus harzensis</name>
    <dbReference type="NCBI Taxonomy" id="2729629"/>
    <lineage>
        <taxon>Bacteria</taxon>
        <taxon>Bacillati</taxon>
        <taxon>Bacillota</taxon>
        <taxon>Clostridia</taxon>
        <taxon>Eubacteriales</taxon>
        <taxon>Clostridiales Family XVII. Incertae Sedis</taxon>
        <taxon>Sulfobacillus</taxon>
    </lineage>
</organism>
<evidence type="ECO:0000313" key="2">
    <source>
        <dbReference type="Proteomes" id="UP000533476"/>
    </source>
</evidence>
<reference evidence="1 2" key="1">
    <citation type="submission" date="2020-04" db="EMBL/GenBank/DDBJ databases">
        <authorList>
            <person name="Zhang R."/>
            <person name="Schippers A."/>
        </authorList>
    </citation>
    <scope>NUCLEOTIDE SEQUENCE [LARGE SCALE GENOMIC DNA]</scope>
    <source>
        <strain evidence="1 2">DSM 109850</strain>
    </source>
</reference>
<dbReference type="Proteomes" id="UP000533476">
    <property type="component" value="Unassembled WGS sequence"/>
</dbReference>
<sequence length="55" mass="6145">MTDELDAEGSAQNVVNLFEAWPTEFDLALRAMEKTSIAQLAPSDPVARARDWPRL</sequence>
<comment type="caution">
    <text evidence="1">The sequence shown here is derived from an EMBL/GenBank/DDBJ whole genome shotgun (WGS) entry which is preliminary data.</text>
</comment>
<proteinExistence type="predicted"/>
<dbReference type="RefSeq" id="WP_169102864.1">
    <property type="nucleotide sequence ID" value="NZ_JABBVZ010000132.1"/>
</dbReference>
<keyword evidence="2" id="KW-1185">Reference proteome</keyword>
<accession>A0A7Y0L8C2</accession>
<gene>
    <name evidence="1" type="ORF">HIJ39_20290</name>
</gene>
<protein>
    <submittedName>
        <fullName evidence="1">Uncharacterized protein</fullName>
    </submittedName>
</protein>
<dbReference type="AlphaFoldDB" id="A0A7Y0L8C2"/>